<keyword evidence="2" id="KW-0813">Transport</keyword>
<name>A0A6L8VD33_9BACL</name>
<feature type="transmembrane region" description="Helical" evidence="7">
    <location>
        <begin position="155"/>
        <end position="172"/>
    </location>
</feature>
<feature type="transmembrane region" description="Helical" evidence="7">
    <location>
        <begin position="129"/>
        <end position="149"/>
    </location>
</feature>
<dbReference type="GO" id="GO:0022857">
    <property type="term" value="F:transmembrane transporter activity"/>
    <property type="evidence" value="ECO:0007669"/>
    <property type="project" value="InterPro"/>
</dbReference>
<feature type="transmembrane region" description="Helical" evidence="7">
    <location>
        <begin position="38"/>
        <end position="56"/>
    </location>
</feature>
<dbReference type="EMBL" id="WTUZ01000040">
    <property type="protein sequence ID" value="MZQ87130.1"/>
    <property type="molecule type" value="Genomic_DNA"/>
</dbReference>
<dbReference type="PANTHER" id="PTHR43414">
    <property type="entry name" value="MULTIDRUG RESISTANCE PROTEIN MDTG"/>
    <property type="match status" value="1"/>
</dbReference>
<gene>
    <name evidence="9" type="ORF">GQF01_33955</name>
</gene>
<keyword evidence="3" id="KW-1003">Cell membrane</keyword>
<dbReference type="InterPro" id="IPR020846">
    <property type="entry name" value="MFS_dom"/>
</dbReference>
<comment type="subcellular location">
    <subcellularLocation>
        <location evidence="1">Cell membrane</location>
        <topology evidence="1">Multi-pass membrane protein</topology>
    </subcellularLocation>
</comment>
<evidence type="ECO:0000256" key="4">
    <source>
        <dbReference type="ARBA" id="ARBA00022692"/>
    </source>
</evidence>
<feature type="transmembrane region" description="Helical" evidence="7">
    <location>
        <begin position="6"/>
        <end position="26"/>
    </location>
</feature>
<accession>A0A6L8VD33</accession>
<dbReference type="InterPro" id="IPR011701">
    <property type="entry name" value="MFS"/>
</dbReference>
<evidence type="ECO:0000256" key="5">
    <source>
        <dbReference type="ARBA" id="ARBA00022989"/>
    </source>
</evidence>
<evidence type="ECO:0000256" key="3">
    <source>
        <dbReference type="ARBA" id="ARBA00022475"/>
    </source>
</evidence>
<keyword evidence="10" id="KW-1185">Reference proteome</keyword>
<keyword evidence="5 7" id="KW-1133">Transmembrane helix</keyword>
<keyword evidence="6 7" id="KW-0472">Membrane</keyword>
<reference evidence="9 10" key="1">
    <citation type="submission" date="2019-12" db="EMBL/GenBank/DDBJ databases">
        <title>Paenibacillus sp. nov. sp. isolated from soil.</title>
        <authorList>
            <person name="Kim J."/>
            <person name="Jeong S.E."/>
            <person name="Jung H.S."/>
            <person name="Jeon C.O."/>
        </authorList>
    </citation>
    <scope>NUCLEOTIDE SEQUENCE [LARGE SCALE GENOMIC DNA]</scope>
    <source>
        <strain evidence="9 10">5J-6</strain>
    </source>
</reference>
<evidence type="ECO:0000313" key="10">
    <source>
        <dbReference type="Proteomes" id="UP000481087"/>
    </source>
</evidence>
<evidence type="ECO:0000256" key="7">
    <source>
        <dbReference type="SAM" id="Phobius"/>
    </source>
</evidence>
<dbReference type="SUPFAM" id="SSF103473">
    <property type="entry name" value="MFS general substrate transporter"/>
    <property type="match status" value="1"/>
</dbReference>
<dbReference type="Proteomes" id="UP000481087">
    <property type="component" value="Unassembled WGS sequence"/>
</dbReference>
<dbReference type="RefSeq" id="WP_161411770.1">
    <property type="nucleotide sequence ID" value="NZ_WTUZ01000040.1"/>
</dbReference>
<feature type="transmembrane region" description="Helical" evidence="7">
    <location>
        <begin position="76"/>
        <end position="100"/>
    </location>
</feature>
<dbReference type="PROSITE" id="PS50850">
    <property type="entry name" value="MFS"/>
    <property type="match status" value="1"/>
</dbReference>
<comment type="caution">
    <text evidence="9">The sequence shown here is derived from an EMBL/GenBank/DDBJ whole genome shotgun (WGS) entry which is preliminary data.</text>
</comment>
<dbReference type="InterPro" id="IPR036259">
    <property type="entry name" value="MFS_trans_sf"/>
</dbReference>
<proteinExistence type="predicted"/>
<dbReference type="Gene3D" id="1.20.1250.20">
    <property type="entry name" value="MFS general substrate transporter like domains"/>
    <property type="match status" value="1"/>
</dbReference>
<dbReference type="GO" id="GO:0005886">
    <property type="term" value="C:plasma membrane"/>
    <property type="evidence" value="ECO:0007669"/>
    <property type="project" value="UniProtKB-SubCell"/>
</dbReference>
<dbReference type="AlphaFoldDB" id="A0A6L8VD33"/>
<evidence type="ECO:0000313" key="9">
    <source>
        <dbReference type="EMBL" id="MZQ87130.1"/>
    </source>
</evidence>
<feature type="domain" description="Major facilitator superfamily (MFS) profile" evidence="8">
    <location>
        <begin position="1"/>
        <end position="181"/>
    </location>
</feature>
<evidence type="ECO:0000256" key="1">
    <source>
        <dbReference type="ARBA" id="ARBA00004651"/>
    </source>
</evidence>
<evidence type="ECO:0000259" key="8">
    <source>
        <dbReference type="PROSITE" id="PS50850"/>
    </source>
</evidence>
<sequence length="181" mass="20355">MDTKWLIRSQSVVTLAAGMIYPYYLLFLKNLGNSYSKYGLAFAVFTISSAAVSQWVGSKLDRHGLRLMTWSSLGMMAAMLIFPWVVSYLWVLVLQLLMGVSNAMQKMSERLLLADLTNKGERGPVIGNFHFWTSITSGFAVIVGGYVIDWLTIDMLFYVSAILYASSSWVTWRAGKRGFSF</sequence>
<dbReference type="Pfam" id="PF07690">
    <property type="entry name" value="MFS_1"/>
    <property type="match status" value="1"/>
</dbReference>
<dbReference type="PANTHER" id="PTHR43414:SF6">
    <property type="entry name" value="MULTIDRUG RESISTANCE PROTEIN MDTG"/>
    <property type="match status" value="1"/>
</dbReference>
<protein>
    <submittedName>
        <fullName evidence="9">MFS transporter</fullName>
    </submittedName>
</protein>
<evidence type="ECO:0000256" key="2">
    <source>
        <dbReference type="ARBA" id="ARBA00022448"/>
    </source>
</evidence>
<evidence type="ECO:0000256" key="6">
    <source>
        <dbReference type="ARBA" id="ARBA00023136"/>
    </source>
</evidence>
<keyword evidence="4 7" id="KW-0812">Transmembrane</keyword>
<organism evidence="9 10">
    <name type="scientific">Paenibacillus silvestris</name>
    <dbReference type="NCBI Taxonomy" id="2606219"/>
    <lineage>
        <taxon>Bacteria</taxon>
        <taxon>Bacillati</taxon>
        <taxon>Bacillota</taxon>
        <taxon>Bacilli</taxon>
        <taxon>Bacillales</taxon>
        <taxon>Paenibacillaceae</taxon>
        <taxon>Paenibacillus</taxon>
    </lineage>
</organism>